<organism evidence="9 10">
    <name type="scientific">Eeniella nana</name>
    <name type="common">Yeast</name>
    <name type="synonym">Brettanomyces nanus</name>
    <dbReference type="NCBI Taxonomy" id="13502"/>
    <lineage>
        <taxon>Eukaryota</taxon>
        <taxon>Fungi</taxon>
        <taxon>Dikarya</taxon>
        <taxon>Ascomycota</taxon>
        <taxon>Saccharomycotina</taxon>
        <taxon>Pichiomycetes</taxon>
        <taxon>Pichiales</taxon>
        <taxon>Pichiaceae</taxon>
        <taxon>Brettanomyces</taxon>
    </lineage>
</organism>
<feature type="transmembrane region" description="Helical" evidence="6">
    <location>
        <begin position="347"/>
        <end position="368"/>
    </location>
</feature>
<dbReference type="Proteomes" id="UP000662931">
    <property type="component" value="Chromosome 1"/>
</dbReference>
<evidence type="ECO:0000256" key="4">
    <source>
        <dbReference type="ARBA" id="ARBA00023136"/>
    </source>
</evidence>
<evidence type="ECO:0000256" key="3">
    <source>
        <dbReference type="ARBA" id="ARBA00022989"/>
    </source>
</evidence>
<sequence>MNYASGNSYHSERSEVSEMSSPRAINTPSRRRPSVSLESNTLGRSFVYSRNAGFLDSSPPTVHSTTSVHEDTANLAGVGVDDADDSISNSRSNSTWSQSGLDDLNIDELPSESQIAPYSQFSETPFNDVSQAPQAPRVPQTPQAPQTPQVLEPPESSQSSRSYGTITRDDTTSSIVLTTTTPTSAEVPDLENQTPPKQSLSSVISNLPPAKTTAKLFVRCLPPVFLGALLNILDALSYGMIMFPVSESAFSSMTSTGLSMFYVSTIISQLVYSLGGSSFKSGIGSEMIEVTPFLHQMATSIMHSLGPDKTDAAVATTMVTFAFSAIITGLCFGLLGKFRLGKLVGFFPRHILVGCVGGVGYFLVVTAIAVCSRIEGSIEYNWPTLRYLFQPLVFLQWFIPLFLTVVLVLAQHYTRSPLLVPAFIILVFIGFHLLVAVIPQWNLDSARQFGWVFPEQEAQEPWWEFYTLYDFPKVDWWLVLGEIPTMLALTFFGILHVPINVPALALSIGTDAVDVDRELLAHGVSNVLSGLAGSIQNYLVYTNSVMFIRAGADSRMSGVMLAGATIGIMVAGPGIIGYIPVCVVGTLVFLLGYELVKEALWDTLGRLRPFEYVTIVVIVATMGAVDFVIGILVGILLACLSFIVEAGSREVVSGIYTGEYARSIVVRHPKQMEFLERVGRQTCVFKLTGSLFFGSIGGLEEKIRTRFNQQAWQKEPVKYLILDMNGVPGIDFSAAEGFRRIRNVVVEKECYMLISSVKEDSVIVRALEDCGLWETEEHRERVQLFNNLNSALEWCENQFLTEVVELARQTKLSKPKSMSVRIASGGTGRGKSFSQQRLPMALLQAAGGISPSDNLLTLPGSPRNLQQLSASPRKVQLLSAAQKSLSAERQDLISTISSPKQPLPLLLKVMQGLSDSQKETFWAKLCPYLKKIQTTYGEMIYDKNHSQPAVFFVEHGLVEYEISFNNMQFSLKSSVLPLTMFGDVVRIPSDRRIVYRSAAQCTIWKLDKSKIDRLKKENTVLYEQLLVVSLRLATQRYDTITSNIIVSS</sequence>
<feature type="transmembrane region" description="Helical" evidence="6">
    <location>
        <begin position="476"/>
        <end position="497"/>
    </location>
</feature>
<dbReference type="PANTHER" id="PTHR43310">
    <property type="entry name" value="SULFATE TRANSPORTER YBAR-RELATED"/>
    <property type="match status" value="1"/>
</dbReference>
<feature type="transmembrane region" description="Helical" evidence="6">
    <location>
        <begin position="224"/>
        <end position="245"/>
    </location>
</feature>
<feature type="transmembrane region" description="Helical" evidence="6">
    <location>
        <begin position="388"/>
        <end position="410"/>
    </location>
</feature>
<feature type="compositionally biased region" description="Low complexity" evidence="5">
    <location>
        <begin position="172"/>
        <end position="184"/>
    </location>
</feature>
<evidence type="ECO:0000313" key="9">
    <source>
        <dbReference type="EMBL" id="QPG74464.1"/>
    </source>
</evidence>
<dbReference type="PANTHER" id="PTHR43310:SF4">
    <property type="entry name" value="AFR304WP"/>
    <property type="match status" value="1"/>
</dbReference>
<dbReference type="PROSITE" id="PS50801">
    <property type="entry name" value="STAS"/>
    <property type="match status" value="1"/>
</dbReference>
<feature type="transmembrane region" description="Helical" evidence="6">
    <location>
        <begin position="559"/>
        <end position="592"/>
    </location>
</feature>
<gene>
    <name evidence="9" type="ORF">FOA43_001794</name>
</gene>
<dbReference type="RefSeq" id="XP_038778029.1">
    <property type="nucleotide sequence ID" value="XM_038922101.1"/>
</dbReference>
<dbReference type="GO" id="GO:0016020">
    <property type="term" value="C:membrane"/>
    <property type="evidence" value="ECO:0007669"/>
    <property type="project" value="UniProtKB-SubCell"/>
</dbReference>
<dbReference type="Gene3D" id="2.60.120.10">
    <property type="entry name" value="Jelly Rolls"/>
    <property type="match status" value="1"/>
</dbReference>
<dbReference type="CDD" id="cd07042">
    <property type="entry name" value="STAS_SulP_like_sulfate_transporter"/>
    <property type="match status" value="1"/>
</dbReference>
<dbReference type="InterPro" id="IPR000595">
    <property type="entry name" value="cNMP-bd_dom"/>
</dbReference>
<dbReference type="InterPro" id="IPR002645">
    <property type="entry name" value="STAS_dom"/>
</dbReference>
<evidence type="ECO:0000259" key="7">
    <source>
        <dbReference type="PROSITE" id="PS50042"/>
    </source>
</evidence>
<dbReference type="Gene3D" id="3.30.750.24">
    <property type="entry name" value="STAS domain"/>
    <property type="match status" value="1"/>
</dbReference>
<dbReference type="InterPro" id="IPR014710">
    <property type="entry name" value="RmlC-like_jellyroll"/>
</dbReference>
<feature type="compositionally biased region" description="Low complexity" evidence="5">
    <location>
        <begin position="131"/>
        <end position="150"/>
    </location>
</feature>
<keyword evidence="3 6" id="KW-1133">Transmembrane helix</keyword>
<feature type="compositionally biased region" description="Polar residues" evidence="5">
    <location>
        <begin position="191"/>
        <end position="203"/>
    </location>
</feature>
<feature type="transmembrane region" description="Helical" evidence="6">
    <location>
        <begin position="612"/>
        <end position="644"/>
    </location>
</feature>
<evidence type="ECO:0000256" key="5">
    <source>
        <dbReference type="SAM" id="MobiDB-lite"/>
    </source>
</evidence>
<feature type="compositionally biased region" description="Polar residues" evidence="5">
    <location>
        <begin position="17"/>
        <end position="28"/>
    </location>
</feature>
<evidence type="ECO:0000256" key="6">
    <source>
        <dbReference type="SAM" id="Phobius"/>
    </source>
</evidence>
<keyword evidence="4 6" id="KW-0472">Membrane</keyword>
<evidence type="ECO:0008006" key="11">
    <source>
        <dbReference type="Google" id="ProtNLM"/>
    </source>
</evidence>
<accession>A0A875S5I9</accession>
<dbReference type="AlphaFoldDB" id="A0A875S5I9"/>
<dbReference type="Pfam" id="PF01740">
    <property type="entry name" value="STAS"/>
    <property type="match status" value="1"/>
</dbReference>
<comment type="subcellular location">
    <subcellularLocation>
        <location evidence="1">Membrane</location>
        <topology evidence="1">Multi-pass membrane protein</topology>
    </subcellularLocation>
</comment>
<dbReference type="PROSITE" id="PS50042">
    <property type="entry name" value="CNMP_BINDING_3"/>
    <property type="match status" value="1"/>
</dbReference>
<dbReference type="InterPro" id="IPR036513">
    <property type="entry name" value="STAS_dom_sf"/>
</dbReference>
<feature type="domain" description="STAS" evidence="8">
    <location>
        <begin position="684"/>
        <end position="795"/>
    </location>
</feature>
<dbReference type="InterPro" id="IPR052706">
    <property type="entry name" value="Membrane-Transporter-like"/>
</dbReference>
<dbReference type="SUPFAM" id="SSF51206">
    <property type="entry name" value="cAMP-binding domain-like"/>
    <property type="match status" value="1"/>
</dbReference>
<feature type="transmembrane region" description="Helical" evidence="6">
    <location>
        <begin position="312"/>
        <end position="335"/>
    </location>
</feature>
<feature type="region of interest" description="Disordered" evidence="5">
    <location>
        <begin position="123"/>
        <end position="203"/>
    </location>
</feature>
<reference evidence="9" key="1">
    <citation type="submission" date="2020-10" db="EMBL/GenBank/DDBJ databases">
        <authorList>
            <person name="Roach M.J.R."/>
        </authorList>
    </citation>
    <scope>NUCLEOTIDE SEQUENCE</scope>
    <source>
        <strain evidence="9">CBS 1945</strain>
    </source>
</reference>
<name>A0A875S5I9_EENNA</name>
<feature type="domain" description="Cyclic nucleotide-binding" evidence="7">
    <location>
        <begin position="909"/>
        <end position="1014"/>
    </location>
</feature>
<dbReference type="EMBL" id="CP064812">
    <property type="protein sequence ID" value="QPG74464.1"/>
    <property type="molecule type" value="Genomic_DNA"/>
</dbReference>
<dbReference type="InterPro" id="IPR018490">
    <property type="entry name" value="cNMP-bd_dom_sf"/>
</dbReference>
<evidence type="ECO:0000256" key="2">
    <source>
        <dbReference type="ARBA" id="ARBA00022692"/>
    </source>
</evidence>
<keyword evidence="2 6" id="KW-0812">Transmembrane</keyword>
<evidence type="ECO:0000259" key="8">
    <source>
        <dbReference type="PROSITE" id="PS50801"/>
    </source>
</evidence>
<evidence type="ECO:0000313" key="10">
    <source>
        <dbReference type="Proteomes" id="UP000662931"/>
    </source>
</evidence>
<dbReference type="SUPFAM" id="SSF52091">
    <property type="entry name" value="SpoIIaa-like"/>
    <property type="match status" value="1"/>
</dbReference>
<dbReference type="Pfam" id="PF00916">
    <property type="entry name" value="Sulfate_transp"/>
    <property type="match status" value="1"/>
</dbReference>
<dbReference type="GeneID" id="62195195"/>
<proteinExistence type="predicted"/>
<feature type="region of interest" description="Disordered" evidence="5">
    <location>
        <begin position="1"/>
        <end position="105"/>
    </location>
</feature>
<dbReference type="InterPro" id="IPR011547">
    <property type="entry name" value="SLC26A/SulP_dom"/>
</dbReference>
<feature type="compositionally biased region" description="Low complexity" evidence="5">
    <location>
        <begin position="57"/>
        <end position="67"/>
    </location>
</feature>
<dbReference type="OrthoDB" id="409725at2759"/>
<feature type="transmembrane region" description="Helical" evidence="6">
    <location>
        <begin position="417"/>
        <end position="438"/>
    </location>
</feature>
<feature type="compositionally biased region" description="Low complexity" evidence="5">
    <location>
        <begin position="86"/>
        <end position="99"/>
    </location>
</feature>
<protein>
    <recommendedName>
        <fullName evidence="11">Sulfate transporter</fullName>
    </recommendedName>
</protein>
<dbReference type="KEGG" id="bnn:FOA43_001794"/>
<feature type="compositionally biased region" description="Polar residues" evidence="5">
    <location>
        <begin position="155"/>
        <end position="165"/>
    </location>
</feature>
<evidence type="ECO:0000256" key="1">
    <source>
        <dbReference type="ARBA" id="ARBA00004141"/>
    </source>
</evidence>
<keyword evidence="10" id="KW-1185">Reference proteome</keyword>